<reference evidence="2" key="1">
    <citation type="submission" date="2013-11" db="EMBL/GenBank/DDBJ databases">
        <title>The Genome Sequence of Phytophthora parasitica IAC_01/95.</title>
        <authorList>
            <consortium name="The Broad Institute Genomics Platform"/>
            <person name="Russ C."/>
            <person name="Tyler B."/>
            <person name="Panabieres F."/>
            <person name="Shan W."/>
            <person name="Tripathy S."/>
            <person name="Grunwald N."/>
            <person name="Machado M."/>
            <person name="Johnson C.S."/>
            <person name="Arredondo F."/>
            <person name="Hong C."/>
            <person name="Coffey M."/>
            <person name="Young S.K."/>
            <person name="Zeng Q."/>
            <person name="Gargeya S."/>
            <person name="Fitzgerald M."/>
            <person name="Abouelleil A."/>
            <person name="Alvarado L."/>
            <person name="Chapman S.B."/>
            <person name="Gainer-Dewar J."/>
            <person name="Goldberg J."/>
            <person name="Griggs A."/>
            <person name="Gujja S."/>
            <person name="Hansen M."/>
            <person name="Howarth C."/>
            <person name="Imamovic A."/>
            <person name="Ireland A."/>
            <person name="Larimer J."/>
            <person name="McCowan C."/>
            <person name="Murphy C."/>
            <person name="Pearson M."/>
            <person name="Poon T.W."/>
            <person name="Priest M."/>
            <person name="Roberts A."/>
            <person name="Saif S."/>
            <person name="Shea T."/>
            <person name="Sykes S."/>
            <person name="Wortman J."/>
            <person name="Nusbaum C."/>
            <person name="Birren B."/>
        </authorList>
    </citation>
    <scope>NUCLEOTIDE SEQUENCE [LARGE SCALE GENOMIC DNA]</scope>
    <source>
        <strain evidence="2">IAC_01/95</strain>
    </source>
</reference>
<evidence type="ECO:0000313" key="2">
    <source>
        <dbReference type="EMBL" id="ETM33986.1"/>
    </source>
</evidence>
<dbReference type="Proteomes" id="UP000054532">
    <property type="component" value="Unassembled WGS sequence"/>
</dbReference>
<protein>
    <recommendedName>
        <fullName evidence="1">DUF6570 domain-containing protein</fullName>
    </recommendedName>
</protein>
<accession>W2MCC7</accession>
<dbReference type="EMBL" id="KI695869">
    <property type="protein sequence ID" value="ETM33986.1"/>
    <property type="molecule type" value="Genomic_DNA"/>
</dbReference>
<feature type="domain" description="DUF6570" evidence="1">
    <location>
        <begin position="80"/>
        <end position="123"/>
    </location>
</feature>
<proteinExistence type="predicted"/>
<dbReference type="InterPro" id="IPR046700">
    <property type="entry name" value="DUF6570"/>
</dbReference>
<gene>
    <name evidence="2" type="ORF">L914_18831</name>
</gene>
<evidence type="ECO:0000259" key="1">
    <source>
        <dbReference type="Pfam" id="PF20209"/>
    </source>
</evidence>
<name>W2MCC7_PHYNI</name>
<organism evidence="2">
    <name type="scientific">Phytophthora nicotianae</name>
    <name type="common">Potato buckeye rot agent</name>
    <name type="synonym">Phytophthora parasitica</name>
    <dbReference type="NCBI Taxonomy" id="4792"/>
    <lineage>
        <taxon>Eukaryota</taxon>
        <taxon>Sar</taxon>
        <taxon>Stramenopiles</taxon>
        <taxon>Oomycota</taxon>
        <taxon>Peronosporomycetes</taxon>
        <taxon>Peronosporales</taxon>
        <taxon>Peronosporaceae</taxon>
        <taxon>Phytophthora</taxon>
    </lineage>
</organism>
<dbReference type="Pfam" id="PF20209">
    <property type="entry name" value="DUF6570"/>
    <property type="match status" value="1"/>
</dbReference>
<dbReference type="AlphaFoldDB" id="W2MCC7"/>
<dbReference type="VEuPathDB" id="FungiDB:PPTG_11501"/>
<sequence length="157" mass="17591">MEERLVATSPTIIGAMKKRLRRPEGLPPKLYQYYDVSHKVPALTGTLLSAKGVIGDHHDGFKLQLCKARYQSLTNKHLHQAPKFTIANGLYIGCLPAAFADTTPTEHAILNLAQPTRMFSVLRLGSIPRSEHTRNTSGPTRLLLLICYHDRSYPMEQ</sequence>